<evidence type="ECO:0000313" key="2">
    <source>
        <dbReference type="EMBL" id="JAE31966.1"/>
    </source>
</evidence>
<accession>A0A0A9HAU8</accession>
<dbReference type="EMBL" id="GBRH01165930">
    <property type="protein sequence ID" value="JAE31966.1"/>
    <property type="molecule type" value="Transcribed_RNA"/>
</dbReference>
<protein>
    <submittedName>
        <fullName evidence="2">Uncharacterized protein</fullName>
    </submittedName>
</protein>
<name>A0A0A9HAU8_ARUDO</name>
<keyword evidence="1" id="KW-0472">Membrane</keyword>
<sequence length="74" mass="8491">MGIQDETDTSCDHLPLEYLYPVLYTCIFYPVPPLLAIRRTQVSSVPSTVTTDQVHHRTHQAQMTSQRYHCTLQG</sequence>
<dbReference type="AlphaFoldDB" id="A0A0A9HAU8"/>
<organism evidence="2">
    <name type="scientific">Arundo donax</name>
    <name type="common">Giant reed</name>
    <name type="synonym">Donax arundinaceus</name>
    <dbReference type="NCBI Taxonomy" id="35708"/>
    <lineage>
        <taxon>Eukaryota</taxon>
        <taxon>Viridiplantae</taxon>
        <taxon>Streptophyta</taxon>
        <taxon>Embryophyta</taxon>
        <taxon>Tracheophyta</taxon>
        <taxon>Spermatophyta</taxon>
        <taxon>Magnoliopsida</taxon>
        <taxon>Liliopsida</taxon>
        <taxon>Poales</taxon>
        <taxon>Poaceae</taxon>
        <taxon>PACMAD clade</taxon>
        <taxon>Arundinoideae</taxon>
        <taxon>Arundineae</taxon>
        <taxon>Arundo</taxon>
    </lineage>
</organism>
<evidence type="ECO:0000256" key="1">
    <source>
        <dbReference type="SAM" id="Phobius"/>
    </source>
</evidence>
<keyword evidence="1" id="KW-0812">Transmembrane</keyword>
<reference evidence="2" key="2">
    <citation type="journal article" date="2015" name="Data Brief">
        <title>Shoot transcriptome of the giant reed, Arundo donax.</title>
        <authorList>
            <person name="Barrero R.A."/>
            <person name="Guerrero F.D."/>
            <person name="Moolhuijzen P."/>
            <person name="Goolsby J.A."/>
            <person name="Tidwell J."/>
            <person name="Bellgard S.E."/>
            <person name="Bellgard M.I."/>
        </authorList>
    </citation>
    <scope>NUCLEOTIDE SEQUENCE</scope>
    <source>
        <tissue evidence="2">Shoot tissue taken approximately 20 cm above the soil surface</tissue>
    </source>
</reference>
<keyword evidence="1" id="KW-1133">Transmembrane helix</keyword>
<reference evidence="2" key="1">
    <citation type="submission" date="2014-09" db="EMBL/GenBank/DDBJ databases">
        <authorList>
            <person name="Magalhaes I.L.F."/>
            <person name="Oliveira U."/>
            <person name="Santos F.R."/>
            <person name="Vidigal T.H.D.A."/>
            <person name="Brescovit A.D."/>
            <person name="Santos A.J."/>
        </authorList>
    </citation>
    <scope>NUCLEOTIDE SEQUENCE</scope>
    <source>
        <tissue evidence="2">Shoot tissue taken approximately 20 cm above the soil surface</tissue>
    </source>
</reference>
<feature type="transmembrane region" description="Helical" evidence="1">
    <location>
        <begin position="18"/>
        <end position="37"/>
    </location>
</feature>
<proteinExistence type="predicted"/>